<feature type="transmembrane region" description="Helical" evidence="1">
    <location>
        <begin position="301"/>
        <end position="320"/>
    </location>
</feature>
<keyword evidence="2" id="KW-0732">Signal</keyword>
<feature type="transmembrane region" description="Helical" evidence="1">
    <location>
        <begin position="156"/>
        <end position="178"/>
    </location>
</feature>
<dbReference type="EMBL" id="FQWH01000001">
    <property type="protein sequence ID" value="SHG02379.1"/>
    <property type="molecule type" value="Genomic_DNA"/>
</dbReference>
<evidence type="ECO:0008006" key="5">
    <source>
        <dbReference type="Google" id="ProtNLM"/>
    </source>
</evidence>
<feature type="transmembrane region" description="Helical" evidence="1">
    <location>
        <begin position="184"/>
        <end position="206"/>
    </location>
</feature>
<reference evidence="3 4" key="1">
    <citation type="submission" date="2016-11" db="EMBL/GenBank/DDBJ databases">
        <authorList>
            <person name="Jaros S."/>
            <person name="Januszkiewicz K."/>
            <person name="Wedrychowicz H."/>
        </authorList>
    </citation>
    <scope>NUCLEOTIDE SEQUENCE [LARGE SCALE GENOMIC DNA]</scope>
    <source>
        <strain evidence="3 4">DSM 6792</strain>
    </source>
</reference>
<sequence length="447" mass="52217">MLRKVCLFKLKKLKKIVVFILLSCFSVYGKTVSDSIANHISLLNDKQKSILYEFEVLKKNGFDAAPFWLKNKNQFPQFNENVRDELAKQIFANSHVIYFPPKDSAIQFWMQTQLLTNWMFYLSAFIAVCALIALFKRYWGMLIQFLINRLAPLLKFLFSPVLLTYELLLIGAGCVFYGCMIEEFVMRTVIIHLGLFLLWSQSTAVFTKEYWVKKYVYEIENNFWGSDPWETVKTISFPAVIVTLALFYVLYKVPEDIFYNYEIVLSGIAAIYALPFWRSLEKYIYPVLFPFVKDDNRDRSINSLGACTVIALVAAIVLAWQFNPVFNNIISALVSLLMLSFLILSCRINHKYSYRNYYYMQFVTVVFLLSVLIYSYSFRLNEIIWFSLIGGSMFIIIKYMEIFSFFSDWKRGKAWAWKLMGLAGLLWLLGKGILYASQILFIVTPAF</sequence>
<dbReference type="AlphaFoldDB" id="A0A1M5GF99"/>
<dbReference type="Proteomes" id="UP000184112">
    <property type="component" value="Unassembled WGS sequence"/>
</dbReference>
<protein>
    <recommendedName>
        <fullName evidence="5">Beta-carotene 15,15'-monooxygenase</fullName>
    </recommendedName>
</protein>
<feature type="signal peptide" evidence="2">
    <location>
        <begin position="1"/>
        <end position="29"/>
    </location>
</feature>
<feature type="transmembrane region" description="Helical" evidence="1">
    <location>
        <begin position="326"/>
        <end position="345"/>
    </location>
</feature>
<evidence type="ECO:0000313" key="3">
    <source>
        <dbReference type="EMBL" id="SHG02379.1"/>
    </source>
</evidence>
<feature type="chain" id="PRO_5012725433" description="Beta-carotene 15,15'-monooxygenase" evidence="2">
    <location>
        <begin position="30"/>
        <end position="447"/>
    </location>
</feature>
<keyword evidence="1" id="KW-0812">Transmembrane</keyword>
<proteinExistence type="predicted"/>
<feature type="transmembrane region" description="Helical" evidence="1">
    <location>
        <begin position="383"/>
        <end position="407"/>
    </location>
</feature>
<feature type="transmembrane region" description="Helical" evidence="1">
    <location>
        <begin position="419"/>
        <end position="443"/>
    </location>
</feature>
<gene>
    <name evidence="3" type="ORF">SAMN05444388_101387</name>
</gene>
<feature type="transmembrane region" description="Helical" evidence="1">
    <location>
        <begin position="118"/>
        <end position="135"/>
    </location>
</feature>
<feature type="transmembrane region" description="Helical" evidence="1">
    <location>
        <begin position="357"/>
        <end position="377"/>
    </location>
</feature>
<keyword evidence="1" id="KW-0472">Membrane</keyword>
<evidence type="ECO:0000256" key="2">
    <source>
        <dbReference type="SAM" id="SignalP"/>
    </source>
</evidence>
<organism evidence="3 4">
    <name type="scientific">Flavobacterium johnsoniae</name>
    <name type="common">Cytophaga johnsonae</name>
    <dbReference type="NCBI Taxonomy" id="986"/>
    <lineage>
        <taxon>Bacteria</taxon>
        <taxon>Pseudomonadati</taxon>
        <taxon>Bacteroidota</taxon>
        <taxon>Flavobacteriia</taxon>
        <taxon>Flavobacteriales</taxon>
        <taxon>Flavobacteriaceae</taxon>
        <taxon>Flavobacterium</taxon>
    </lineage>
</organism>
<feature type="transmembrane region" description="Helical" evidence="1">
    <location>
        <begin position="234"/>
        <end position="251"/>
    </location>
</feature>
<feature type="transmembrane region" description="Helical" evidence="1">
    <location>
        <begin position="257"/>
        <end position="280"/>
    </location>
</feature>
<evidence type="ECO:0000256" key="1">
    <source>
        <dbReference type="SAM" id="Phobius"/>
    </source>
</evidence>
<evidence type="ECO:0000313" key="4">
    <source>
        <dbReference type="Proteomes" id="UP000184112"/>
    </source>
</evidence>
<keyword evidence="1" id="KW-1133">Transmembrane helix</keyword>
<name>A0A1M5GF99_FLAJO</name>
<accession>A0A1M5GF99</accession>